<keyword evidence="8" id="KW-1185">Reference proteome</keyword>
<dbReference type="InterPro" id="IPR000092">
    <property type="entry name" value="Polyprenyl_synt"/>
</dbReference>
<dbReference type="InterPro" id="IPR008949">
    <property type="entry name" value="Isoprenoid_synthase_dom_sf"/>
</dbReference>
<dbReference type="PROSITE" id="PS00723">
    <property type="entry name" value="POLYPRENYL_SYNTHASE_1"/>
    <property type="match status" value="1"/>
</dbReference>
<evidence type="ECO:0000256" key="3">
    <source>
        <dbReference type="ARBA" id="ARBA00022723"/>
    </source>
</evidence>
<dbReference type="GO" id="GO:0046872">
    <property type="term" value="F:metal ion binding"/>
    <property type="evidence" value="ECO:0007669"/>
    <property type="project" value="UniProtKB-KW"/>
</dbReference>
<dbReference type="Gene3D" id="1.10.600.10">
    <property type="entry name" value="Farnesyl Diphosphate Synthase"/>
    <property type="match status" value="1"/>
</dbReference>
<evidence type="ECO:0000313" key="8">
    <source>
        <dbReference type="Proteomes" id="UP000276588"/>
    </source>
</evidence>
<dbReference type="Proteomes" id="UP000276588">
    <property type="component" value="Unassembled WGS sequence"/>
</dbReference>
<dbReference type="EMBL" id="QKNY01000009">
    <property type="protein sequence ID" value="RJX43309.1"/>
    <property type="molecule type" value="Genomic_DNA"/>
</dbReference>
<evidence type="ECO:0000313" key="7">
    <source>
        <dbReference type="EMBL" id="RJX43309.1"/>
    </source>
</evidence>
<dbReference type="PROSITE" id="PS00444">
    <property type="entry name" value="POLYPRENYL_SYNTHASE_2"/>
    <property type="match status" value="1"/>
</dbReference>
<dbReference type="AlphaFoldDB" id="A0A3A6PNV8"/>
<accession>A0A3A6PNV8</accession>
<dbReference type="SFLD" id="SFLDG01017">
    <property type="entry name" value="Polyprenyl_Transferase_Like"/>
    <property type="match status" value="1"/>
</dbReference>
<dbReference type="PANTHER" id="PTHR43281:SF1">
    <property type="entry name" value="FARNESYL DIPHOSPHATE SYNTHASE"/>
    <property type="match status" value="1"/>
</dbReference>
<keyword evidence="5" id="KW-0414">Isoprene biosynthesis</keyword>
<gene>
    <name evidence="7" type="ORF">DM826_06800</name>
</gene>
<keyword evidence="2 6" id="KW-0808">Transferase</keyword>
<protein>
    <submittedName>
        <fullName evidence="7">Polyprenyl synthetase family protein</fullName>
    </submittedName>
</protein>
<dbReference type="RefSeq" id="WP_120102646.1">
    <property type="nucleotide sequence ID" value="NZ_QKNY01000009.1"/>
</dbReference>
<keyword evidence="4" id="KW-0460">Magnesium</keyword>
<name>A0A3A6PNV8_9EURY</name>
<dbReference type="PANTHER" id="PTHR43281">
    <property type="entry name" value="FARNESYL DIPHOSPHATE SYNTHASE"/>
    <property type="match status" value="1"/>
</dbReference>
<reference evidence="7 8" key="1">
    <citation type="submission" date="2018-06" db="EMBL/GenBank/DDBJ databases">
        <title>Halonotius sp. F13-13 a new haloarchaeeon isolated from a solar saltern from Isla Cristina, Huelva, Spain.</title>
        <authorList>
            <person name="Duran-Viseras A."/>
            <person name="Sanchez-Porro C."/>
            <person name="Ventosa A."/>
        </authorList>
    </citation>
    <scope>NUCLEOTIDE SEQUENCE [LARGE SCALE GENOMIC DNA]</scope>
    <source>
        <strain evidence="7 8">F13-13</strain>
    </source>
</reference>
<comment type="caution">
    <text evidence="7">The sequence shown here is derived from an EMBL/GenBank/DDBJ whole genome shotgun (WGS) entry which is preliminary data.</text>
</comment>
<dbReference type="SUPFAM" id="SSF48576">
    <property type="entry name" value="Terpenoid synthases"/>
    <property type="match status" value="1"/>
</dbReference>
<evidence type="ECO:0000256" key="1">
    <source>
        <dbReference type="ARBA" id="ARBA00001946"/>
    </source>
</evidence>
<comment type="cofactor">
    <cofactor evidence="1">
        <name>Mg(2+)</name>
        <dbReference type="ChEBI" id="CHEBI:18420"/>
    </cofactor>
</comment>
<dbReference type="CDD" id="cd00685">
    <property type="entry name" value="Trans_IPPS_HT"/>
    <property type="match status" value="1"/>
</dbReference>
<keyword evidence="3" id="KW-0479">Metal-binding</keyword>
<dbReference type="InterPro" id="IPR033749">
    <property type="entry name" value="Polyprenyl_synt_CS"/>
</dbReference>
<comment type="similarity">
    <text evidence="6">Belongs to the FPP/GGPP synthase family.</text>
</comment>
<dbReference type="SFLD" id="SFLDS00005">
    <property type="entry name" value="Isoprenoid_Synthase_Type_I"/>
    <property type="match status" value="1"/>
</dbReference>
<dbReference type="Pfam" id="PF00348">
    <property type="entry name" value="polyprenyl_synt"/>
    <property type="match status" value="1"/>
</dbReference>
<evidence type="ECO:0000256" key="2">
    <source>
        <dbReference type="ARBA" id="ARBA00022679"/>
    </source>
</evidence>
<dbReference type="GO" id="GO:0004659">
    <property type="term" value="F:prenyltransferase activity"/>
    <property type="evidence" value="ECO:0007669"/>
    <property type="project" value="InterPro"/>
</dbReference>
<evidence type="ECO:0000256" key="5">
    <source>
        <dbReference type="ARBA" id="ARBA00023229"/>
    </source>
</evidence>
<evidence type="ECO:0000256" key="4">
    <source>
        <dbReference type="ARBA" id="ARBA00022842"/>
    </source>
</evidence>
<sequence>MEYLERRVGLVNDRLEAVIEAADPDALGDQLGHVVLAGGKRVRPAVTILSCEAVGGDREQAVDFAAGIELVHNASLVIDDIIDRSDTRRGTPSAWAEYGYGPAIIASDGLLGEAFALFADNDRAMEIVADAMVELGEGEGTELAAKPTTEAEYMTLARRKTGALFRASAELGAVAGEADAETVDAFGEYAERVGVAFQIRDDVLDATASTADLGKPAGQDETMDRPSLIQITDLTPEEADQRARKQSDLALEALDGVDLPETDAVAYLRDLAEFVVVRER</sequence>
<evidence type="ECO:0000256" key="6">
    <source>
        <dbReference type="RuleBase" id="RU004466"/>
    </source>
</evidence>
<dbReference type="GO" id="GO:0008299">
    <property type="term" value="P:isoprenoid biosynthetic process"/>
    <property type="evidence" value="ECO:0007669"/>
    <property type="project" value="UniProtKB-KW"/>
</dbReference>
<dbReference type="OrthoDB" id="106922at2157"/>
<organism evidence="7 8">
    <name type="scientific">Halonotius aquaticus</name>
    <dbReference type="NCBI Taxonomy" id="2216978"/>
    <lineage>
        <taxon>Archaea</taxon>
        <taxon>Methanobacteriati</taxon>
        <taxon>Methanobacteriota</taxon>
        <taxon>Stenosarchaea group</taxon>
        <taxon>Halobacteria</taxon>
        <taxon>Halobacteriales</taxon>
        <taxon>Haloferacaceae</taxon>
        <taxon>Halonotius</taxon>
    </lineage>
</organism>
<proteinExistence type="inferred from homology"/>